<name>A0A4Y4DRZ7_GLUUR</name>
<evidence type="ECO:0000313" key="2">
    <source>
        <dbReference type="Proteomes" id="UP000316612"/>
    </source>
</evidence>
<protein>
    <submittedName>
        <fullName evidence="1">DNA-binding protein</fullName>
    </submittedName>
</protein>
<gene>
    <name evidence="1" type="ORF">AUR04nite_29290</name>
</gene>
<comment type="caution">
    <text evidence="1">The sequence shown here is derived from an EMBL/GenBank/DDBJ whole genome shotgun (WGS) entry which is preliminary data.</text>
</comment>
<keyword evidence="1" id="KW-0238">DNA-binding</keyword>
<proteinExistence type="predicted"/>
<dbReference type="SUPFAM" id="SSF47413">
    <property type="entry name" value="lambda repressor-like DNA-binding domains"/>
    <property type="match status" value="1"/>
</dbReference>
<dbReference type="GO" id="GO:0003677">
    <property type="term" value="F:DNA binding"/>
    <property type="evidence" value="ECO:0007669"/>
    <property type="project" value="UniProtKB-KW"/>
</dbReference>
<accession>A0A4Y4DRZ7</accession>
<dbReference type="Proteomes" id="UP000316612">
    <property type="component" value="Unassembled WGS sequence"/>
</dbReference>
<dbReference type="InterPro" id="IPR010982">
    <property type="entry name" value="Lambda_DNA-bd_dom_sf"/>
</dbReference>
<keyword evidence="2" id="KW-1185">Reference proteome</keyword>
<evidence type="ECO:0000313" key="1">
    <source>
        <dbReference type="EMBL" id="GED07397.1"/>
    </source>
</evidence>
<reference evidence="1 2" key="1">
    <citation type="submission" date="2019-06" db="EMBL/GenBank/DDBJ databases">
        <title>Whole genome shotgun sequence of Glutamicibacter uratoxydans NBRC 15515.</title>
        <authorList>
            <person name="Hosoyama A."/>
            <person name="Uohara A."/>
            <person name="Ohji S."/>
            <person name="Ichikawa N."/>
        </authorList>
    </citation>
    <scope>NUCLEOTIDE SEQUENCE [LARGE SCALE GENOMIC DNA]</scope>
    <source>
        <strain evidence="1 2">NBRC 15515</strain>
    </source>
</reference>
<dbReference type="InterPro" id="IPR001387">
    <property type="entry name" value="Cro/C1-type_HTH"/>
</dbReference>
<dbReference type="OrthoDB" id="3680625at2"/>
<dbReference type="Gene3D" id="1.10.260.40">
    <property type="entry name" value="lambda repressor-like DNA-binding domains"/>
    <property type="match status" value="1"/>
</dbReference>
<sequence>MEETLAQQRAMYGSTLAERFGAMMEHYDLSQRSLASVLGISAPMLSQLISGRRIKIGNPAVYGRLLMLEGRVQEPDLQQVLEQVSQADPVTATHSVSGPRSAAVDYLRQLADARQLREAGRQAGESAPALAALLLEAAGD</sequence>
<dbReference type="AlphaFoldDB" id="A0A4Y4DRZ7"/>
<dbReference type="RefSeq" id="WP_141366472.1">
    <property type="nucleotide sequence ID" value="NZ_BAAAJL010000005.1"/>
</dbReference>
<dbReference type="CDD" id="cd00093">
    <property type="entry name" value="HTH_XRE"/>
    <property type="match status" value="1"/>
</dbReference>
<dbReference type="EMBL" id="BJNY01000019">
    <property type="protein sequence ID" value="GED07397.1"/>
    <property type="molecule type" value="Genomic_DNA"/>
</dbReference>
<organism evidence="1 2">
    <name type="scientific">Glutamicibacter uratoxydans</name>
    <name type="common">Arthrobacter uratoxydans</name>
    <dbReference type="NCBI Taxonomy" id="43667"/>
    <lineage>
        <taxon>Bacteria</taxon>
        <taxon>Bacillati</taxon>
        <taxon>Actinomycetota</taxon>
        <taxon>Actinomycetes</taxon>
        <taxon>Micrococcales</taxon>
        <taxon>Micrococcaceae</taxon>
        <taxon>Glutamicibacter</taxon>
    </lineage>
</organism>